<evidence type="ECO:0000313" key="1">
    <source>
        <dbReference type="EMBL" id="EGY21378.1"/>
    </source>
</evidence>
<reference evidence="1 2" key="1">
    <citation type="submission" date="2008-03" db="EMBL/GenBank/DDBJ databases">
        <title>The Genome Sequence of Verticillium dahliae VdLs.17.</title>
        <authorList>
            <consortium name="The Broad Institute Genome Sequencing Platform"/>
            <person name="Ma L.-J.J."/>
            <person name="Klosterman S.J."/>
            <person name="Subbarao K."/>
            <person name="Dobinson K."/>
            <person name="Veronese P."/>
            <person name="Kang S."/>
            <person name="Gold S.E."/>
            <person name="Young S."/>
            <person name="Jaffe D."/>
            <person name="Gnerre S."/>
            <person name="Berlin A."/>
            <person name="Heiman D."/>
            <person name="Hepburn T."/>
            <person name="Sykes S."/>
            <person name="Alvarado L."/>
            <person name="Kodira C.D."/>
            <person name="Lander E."/>
            <person name="Galagan J."/>
            <person name="Nusbaum C."/>
            <person name="Birren B."/>
        </authorList>
    </citation>
    <scope>NUCLEOTIDE SEQUENCE [LARGE SCALE GENOMIC DNA]</scope>
    <source>
        <strain evidence="2">VdLs.17 / ATCC MYA-4575 / FGSC 10137</strain>
    </source>
</reference>
<dbReference type="KEGG" id="vda:VDAG_02902"/>
<keyword evidence="2" id="KW-1185">Reference proteome</keyword>
<proteinExistence type="predicted"/>
<dbReference type="RefSeq" id="XP_009651850.1">
    <property type="nucleotide sequence ID" value="XM_009653555.1"/>
</dbReference>
<evidence type="ECO:0000313" key="2">
    <source>
        <dbReference type="Proteomes" id="UP000001611"/>
    </source>
</evidence>
<organism evidence="1 2">
    <name type="scientific">Verticillium dahliae (strain VdLs.17 / ATCC MYA-4575 / FGSC 10137)</name>
    <name type="common">Verticillium wilt</name>
    <dbReference type="NCBI Taxonomy" id="498257"/>
    <lineage>
        <taxon>Eukaryota</taxon>
        <taxon>Fungi</taxon>
        <taxon>Dikarya</taxon>
        <taxon>Ascomycota</taxon>
        <taxon>Pezizomycotina</taxon>
        <taxon>Sordariomycetes</taxon>
        <taxon>Hypocreomycetidae</taxon>
        <taxon>Glomerellales</taxon>
        <taxon>Plectosphaerellaceae</taxon>
        <taxon>Verticillium</taxon>
    </lineage>
</organism>
<dbReference type="InParanoid" id="G2WXC3"/>
<dbReference type="AlphaFoldDB" id="G2WXC3"/>
<dbReference type="EMBL" id="DS572698">
    <property type="protein sequence ID" value="EGY21378.1"/>
    <property type="molecule type" value="Genomic_DNA"/>
</dbReference>
<name>G2WXC3_VERDV</name>
<dbReference type="HOGENOM" id="CLU_2005661_0_0_1"/>
<accession>G2WXC3</accession>
<dbReference type="STRING" id="498257.G2WXC3"/>
<gene>
    <name evidence="1" type="ORF">VDAG_02902</name>
</gene>
<protein>
    <submittedName>
        <fullName evidence="1">Uncharacterized protein</fullName>
    </submittedName>
</protein>
<dbReference type="Proteomes" id="UP000001611">
    <property type="component" value="Chromosome 3"/>
</dbReference>
<sequence length="124" mass="14080">MAYICVPLRCGLCRFNIDDGSKVVVGAYRGPTCRNLLTGVVTIDGIFFDTHESSPLVELPDYTYIECADASCERVCEHSDKQMMGCHSECYDLTTAEWRAGFFRITAPKFEPPATEDERRIRWL</sequence>
<dbReference type="GeneID" id="20704365"/>